<comment type="subcellular location">
    <subcellularLocation>
        <location evidence="1">Cell inner membrane</location>
        <topology evidence="1">Multi-pass membrane protein</topology>
    </subcellularLocation>
</comment>
<protein>
    <submittedName>
        <fullName evidence="10">Uncharacterized protein</fullName>
    </submittedName>
</protein>
<keyword evidence="5 9" id="KW-0812">Transmembrane</keyword>
<dbReference type="GO" id="GO:0005886">
    <property type="term" value="C:plasma membrane"/>
    <property type="evidence" value="ECO:0007669"/>
    <property type="project" value="UniProtKB-SubCell"/>
</dbReference>
<evidence type="ECO:0000256" key="2">
    <source>
        <dbReference type="ARBA" id="ARBA00022448"/>
    </source>
</evidence>
<evidence type="ECO:0000256" key="6">
    <source>
        <dbReference type="ARBA" id="ARBA00022989"/>
    </source>
</evidence>
<keyword evidence="6 9" id="KW-1133">Transmembrane helix</keyword>
<dbReference type="PANTHER" id="PTHR30574:SF1">
    <property type="entry name" value="SULPHUR TRANSPORT DOMAIN-CONTAINING PROTEIN"/>
    <property type="match status" value="1"/>
</dbReference>
<dbReference type="OrthoDB" id="7984363at2"/>
<dbReference type="EMBL" id="FNEJ01000014">
    <property type="protein sequence ID" value="SDJ00068.1"/>
    <property type="molecule type" value="Genomic_DNA"/>
</dbReference>
<evidence type="ECO:0000256" key="5">
    <source>
        <dbReference type="ARBA" id="ARBA00022692"/>
    </source>
</evidence>
<gene>
    <name evidence="10" type="ORF">SAMN04487993_1014112</name>
</gene>
<dbReference type="STRING" id="555512.SAMN04487993_1014112"/>
<evidence type="ECO:0000256" key="1">
    <source>
        <dbReference type="ARBA" id="ARBA00004429"/>
    </source>
</evidence>
<dbReference type="PANTHER" id="PTHR30574">
    <property type="entry name" value="INNER MEMBRANE PROTEIN YEDE"/>
    <property type="match status" value="1"/>
</dbReference>
<evidence type="ECO:0000256" key="7">
    <source>
        <dbReference type="ARBA" id="ARBA00023136"/>
    </source>
</evidence>
<feature type="transmembrane region" description="Helical" evidence="9">
    <location>
        <begin position="12"/>
        <end position="37"/>
    </location>
</feature>
<feature type="transmembrane region" description="Helical" evidence="9">
    <location>
        <begin position="255"/>
        <end position="274"/>
    </location>
</feature>
<feature type="transmembrane region" description="Helical" evidence="9">
    <location>
        <begin position="161"/>
        <end position="189"/>
    </location>
</feature>
<feature type="transmembrane region" description="Helical" evidence="9">
    <location>
        <begin position="84"/>
        <end position="110"/>
    </location>
</feature>
<keyword evidence="3" id="KW-1003">Cell membrane</keyword>
<evidence type="ECO:0000256" key="4">
    <source>
        <dbReference type="ARBA" id="ARBA00022519"/>
    </source>
</evidence>
<dbReference type="AlphaFoldDB" id="A0A1G8Q625"/>
<dbReference type="RefSeq" id="WP_089849044.1">
    <property type="nucleotide sequence ID" value="NZ_FNEJ01000014.1"/>
</dbReference>
<feature type="transmembrane region" description="Helical" evidence="9">
    <location>
        <begin position="122"/>
        <end position="141"/>
    </location>
</feature>
<reference evidence="10 11" key="1">
    <citation type="submission" date="2016-10" db="EMBL/GenBank/DDBJ databases">
        <authorList>
            <person name="de Groot N.N."/>
        </authorList>
    </citation>
    <scope>NUCLEOTIDE SEQUENCE [LARGE SCALE GENOMIC DNA]</scope>
    <source>
        <strain evidence="10 11">DSM 26424</strain>
    </source>
</reference>
<comment type="similarity">
    <text evidence="8">Belongs to the TsuA/YedE (TC 9.B.102) family.</text>
</comment>
<keyword evidence="2" id="KW-0813">Transport</keyword>
<evidence type="ECO:0000313" key="10">
    <source>
        <dbReference type="EMBL" id="SDJ00068.1"/>
    </source>
</evidence>
<evidence type="ECO:0000313" key="11">
    <source>
        <dbReference type="Proteomes" id="UP000199093"/>
    </source>
</evidence>
<evidence type="ECO:0000256" key="8">
    <source>
        <dbReference type="ARBA" id="ARBA00035655"/>
    </source>
</evidence>
<feature type="transmembrane region" description="Helical" evidence="9">
    <location>
        <begin position="49"/>
        <end position="72"/>
    </location>
</feature>
<name>A0A1G8Q625_9RHOB</name>
<evidence type="ECO:0000256" key="3">
    <source>
        <dbReference type="ARBA" id="ARBA00022475"/>
    </source>
</evidence>
<proteinExistence type="inferred from homology"/>
<keyword evidence="11" id="KW-1185">Reference proteome</keyword>
<feature type="transmembrane region" description="Helical" evidence="9">
    <location>
        <begin position="201"/>
        <end position="223"/>
    </location>
</feature>
<feature type="transmembrane region" description="Helical" evidence="9">
    <location>
        <begin position="322"/>
        <end position="341"/>
    </location>
</feature>
<dbReference type="InterPro" id="IPR007272">
    <property type="entry name" value="Sulf_transp_TsuA/YedE"/>
</dbReference>
<keyword evidence="4" id="KW-0997">Cell inner membrane</keyword>
<feature type="transmembrane region" description="Helical" evidence="9">
    <location>
        <begin position="294"/>
        <end position="316"/>
    </location>
</feature>
<sequence length="352" mass="35793">MIDSITDHHLVALIGLASGLLLGLAARLGRFCTLGAIEDVLYGGSDLRLRMWGVAIGTAVLGSFGLMAAGLLEATDTYYLSVRWVPLASIAGGLAFGYGMALAGTCGYGAIARLGGGDLRSFVIVLVMGVSTYVVLSGPLAPLRVALFPQAEVITTTPPGLAHWLARLTGLPVTALGLGFGALILAGALASPGLRAKPKQVAWAMAVGLAIVLAWAGTAWVAATGFAGVPVASHSFAAPLGDSLLWWMTGSARPITFAVGSVAGVWAGAFLGSLIKGHFRWEACEDPRELRRQIIGAALMGAGAVVAMGCTIGQGLSAFSVLALSAPVTMAAIFAGAALGLRQLILGFQPAE</sequence>
<dbReference type="Pfam" id="PF04143">
    <property type="entry name" value="Sulf_transp"/>
    <property type="match status" value="1"/>
</dbReference>
<evidence type="ECO:0000256" key="9">
    <source>
        <dbReference type="SAM" id="Phobius"/>
    </source>
</evidence>
<keyword evidence="7 9" id="KW-0472">Membrane</keyword>
<accession>A0A1G8Q625</accession>
<dbReference type="Proteomes" id="UP000199093">
    <property type="component" value="Unassembled WGS sequence"/>
</dbReference>
<organism evidence="10 11">
    <name type="scientific">Salipiger marinus</name>
    <dbReference type="NCBI Taxonomy" id="555512"/>
    <lineage>
        <taxon>Bacteria</taxon>
        <taxon>Pseudomonadati</taxon>
        <taxon>Pseudomonadota</taxon>
        <taxon>Alphaproteobacteria</taxon>
        <taxon>Rhodobacterales</taxon>
        <taxon>Roseobacteraceae</taxon>
        <taxon>Salipiger</taxon>
    </lineage>
</organism>